<comment type="similarity">
    <text evidence="2">Belongs to the plant LTP family.</text>
</comment>
<dbReference type="PANTHER" id="PTHR33044">
    <property type="entry name" value="BIFUNCTIONAL INHIBITOR/LIPID-TRANSFER PROTEIN/SEED STORAGE 2S ALBUMIN SUPERFAMILY PROTEIN-RELATED"/>
    <property type="match status" value="1"/>
</dbReference>
<dbReference type="GO" id="GO:0005886">
    <property type="term" value="C:plasma membrane"/>
    <property type="evidence" value="ECO:0007669"/>
    <property type="project" value="UniProtKB-SubCell"/>
</dbReference>
<protein>
    <submittedName>
        <fullName evidence="10">Non-specific lipid transfer-like protein 1</fullName>
    </submittedName>
</protein>
<dbReference type="FunFam" id="1.10.110.10:FF:000001">
    <property type="entry name" value="Bifunctional inhibitor/lipid-transfer protein/seed storage 2S albumin superfamily protein"/>
    <property type="match status" value="1"/>
</dbReference>
<evidence type="ECO:0000256" key="4">
    <source>
        <dbReference type="ARBA" id="ARBA00022729"/>
    </source>
</evidence>
<reference evidence="10 11" key="1">
    <citation type="journal article" date="2019" name="Nat. Plants">
        <title>Stout camphor tree genome fills gaps in understanding of flowering plant genome evolution.</title>
        <authorList>
            <person name="Chaw S.M."/>
            <person name="Liu Y.C."/>
            <person name="Wu Y.W."/>
            <person name="Wang H.Y."/>
            <person name="Lin C.I."/>
            <person name="Wu C.S."/>
            <person name="Ke H.M."/>
            <person name="Chang L.Y."/>
            <person name="Hsu C.Y."/>
            <person name="Yang H.T."/>
            <person name="Sudianto E."/>
            <person name="Hsu M.H."/>
            <person name="Wu K.P."/>
            <person name="Wang L.N."/>
            <person name="Leebens-Mack J.H."/>
            <person name="Tsai I.J."/>
        </authorList>
    </citation>
    <scope>NUCLEOTIDE SEQUENCE [LARGE SCALE GENOMIC DNA]</scope>
    <source>
        <strain evidence="11">cv. Chaw 1501</strain>
        <tissue evidence="10">Young leaves</tissue>
    </source>
</reference>
<name>A0A443P3S0_9MAGN</name>
<dbReference type="PROSITE" id="PS51257">
    <property type="entry name" value="PROKAR_LIPOPROTEIN"/>
    <property type="match status" value="1"/>
</dbReference>
<evidence type="ECO:0000256" key="7">
    <source>
        <dbReference type="ARBA" id="ARBA00023288"/>
    </source>
</evidence>
<dbReference type="EMBL" id="QPKB01000005">
    <property type="protein sequence ID" value="RWR85372.1"/>
    <property type="molecule type" value="Genomic_DNA"/>
</dbReference>
<keyword evidence="3" id="KW-0472">Membrane</keyword>
<dbReference type="AlphaFoldDB" id="A0A443P3S0"/>
<feature type="compositionally biased region" description="Pro residues" evidence="8">
    <location>
        <begin position="132"/>
        <end position="153"/>
    </location>
</feature>
<sequence>MEVFKCLQFIILSVLVGLPILMMTVTGQISTACTNSLISSFTPCLNFITGSSGNGSSPSHDCCSAFSSVIESSTGCACLILTGNVPFQLPINRTMAISLPRACNMASVPLQCRATASPLPAPGPFAFGPSLPLPPRAPSVPEQDPPAPAPAPLPDTFMLPPASPPATATAVPGLRPVLTPSPASKLSNMYSPPLVLGVLGIMSLMHF</sequence>
<feature type="region of interest" description="Disordered" evidence="8">
    <location>
        <begin position="132"/>
        <end position="156"/>
    </location>
</feature>
<proteinExistence type="inferred from homology"/>
<keyword evidence="5" id="KW-1015">Disulfide bond</keyword>
<keyword evidence="11" id="KW-1185">Reference proteome</keyword>
<evidence type="ECO:0000313" key="11">
    <source>
        <dbReference type="Proteomes" id="UP000283530"/>
    </source>
</evidence>
<comment type="subcellular location">
    <subcellularLocation>
        <location evidence="1">Cell membrane</location>
        <topology evidence="1">Lipid-anchor</topology>
        <topology evidence="1">GPI-anchor</topology>
    </subcellularLocation>
</comment>
<organism evidence="10 11">
    <name type="scientific">Cinnamomum micranthum f. kanehirae</name>
    <dbReference type="NCBI Taxonomy" id="337451"/>
    <lineage>
        <taxon>Eukaryota</taxon>
        <taxon>Viridiplantae</taxon>
        <taxon>Streptophyta</taxon>
        <taxon>Embryophyta</taxon>
        <taxon>Tracheophyta</taxon>
        <taxon>Spermatophyta</taxon>
        <taxon>Magnoliopsida</taxon>
        <taxon>Magnoliidae</taxon>
        <taxon>Laurales</taxon>
        <taxon>Lauraceae</taxon>
        <taxon>Cinnamomum</taxon>
    </lineage>
</organism>
<dbReference type="Proteomes" id="UP000283530">
    <property type="component" value="Unassembled WGS sequence"/>
</dbReference>
<dbReference type="CDD" id="cd00010">
    <property type="entry name" value="AAI_LTSS"/>
    <property type="match status" value="1"/>
</dbReference>
<keyword evidence="7" id="KW-0449">Lipoprotein</keyword>
<dbReference type="InterPro" id="IPR043325">
    <property type="entry name" value="LTSS"/>
</dbReference>
<dbReference type="OrthoDB" id="1914452at2759"/>
<evidence type="ECO:0000256" key="8">
    <source>
        <dbReference type="SAM" id="MobiDB-lite"/>
    </source>
</evidence>
<gene>
    <name evidence="10" type="ORF">CKAN_01423400</name>
</gene>
<dbReference type="GO" id="GO:0098552">
    <property type="term" value="C:side of membrane"/>
    <property type="evidence" value="ECO:0007669"/>
    <property type="project" value="UniProtKB-KW"/>
</dbReference>
<accession>A0A443P3S0</accession>
<evidence type="ECO:0000259" key="9">
    <source>
        <dbReference type="SMART" id="SM00499"/>
    </source>
</evidence>
<dbReference type="InterPro" id="IPR036312">
    <property type="entry name" value="Bifun_inhib/LTP/seed_sf"/>
</dbReference>
<dbReference type="Gene3D" id="1.10.110.10">
    <property type="entry name" value="Plant lipid-transfer and hydrophobic proteins"/>
    <property type="match status" value="1"/>
</dbReference>
<evidence type="ECO:0000256" key="1">
    <source>
        <dbReference type="ARBA" id="ARBA00004609"/>
    </source>
</evidence>
<dbReference type="SUPFAM" id="SSF47699">
    <property type="entry name" value="Bifunctional inhibitor/lipid-transfer protein/seed storage 2S albumin"/>
    <property type="match status" value="1"/>
</dbReference>
<dbReference type="SMART" id="SM00499">
    <property type="entry name" value="AAI"/>
    <property type="match status" value="1"/>
</dbReference>
<comment type="caution">
    <text evidence="10">The sequence shown here is derived from an EMBL/GenBank/DDBJ whole genome shotgun (WGS) entry which is preliminary data.</text>
</comment>
<dbReference type="STRING" id="337451.A0A443P3S0"/>
<evidence type="ECO:0000313" key="10">
    <source>
        <dbReference type="EMBL" id="RWR85372.1"/>
    </source>
</evidence>
<evidence type="ECO:0000256" key="5">
    <source>
        <dbReference type="ARBA" id="ARBA00023157"/>
    </source>
</evidence>
<evidence type="ECO:0000256" key="3">
    <source>
        <dbReference type="ARBA" id="ARBA00022622"/>
    </source>
</evidence>
<keyword evidence="3" id="KW-0336">GPI-anchor</keyword>
<keyword evidence="4" id="KW-0732">Signal</keyword>
<evidence type="ECO:0000256" key="2">
    <source>
        <dbReference type="ARBA" id="ARBA00009748"/>
    </source>
</evidence>
<dbReference type="Pfam" id="PF14368">
    <property type="entry name" value="LTP_2"/>
    <property type="match status" value="1"/>
</dbReference>
<feature type="domain" description="Bifunctional inhibitor/plant lipid transfer protein/seed storage helical" evidence="9">
    <location>
        <begin position="33"/>
        <end position="112"/>
    </location>
</feature>
<evidence type="ECO:0000256" key="6">
    <source>
        <dbReference type="ARBA" id="ARBA00023180"/>
    </source>
</evidence>
<dbReference type="InterPro" id="IPR016140">
    <property type="entry name" value="Bifunc_inhib/LTP/seed_store"/>
</dbReference>
<keyword evidence="6" id="KW-0325">Glycoprotein</keyword>